<evidence type="ECO:0000256" key="1">
    <source>
        <dbReference type="SAM" id="MobiDB-lite"/>
    </source>
</evidence>
<dbReference type="VEuPathDB" id="FungiDB:FOZG_00273"/>
<proteinExistence type="predicted"/>
<accession>W9KY17</accession>
<organism evidence="2">
    <name type="scientific">Fusarium oxysporum Fo47</name>
    <dbReference type="NCBI Taxonomy" id="660027"/>
    <lineage>
        <taxon>Eukaryota</taxon>
        <taxon>Fungi</taxon>
        <taxon>Dikarya</taxon>
        <taxon>Ascomycota</taxon>
        <taxon>Pezizomycotina</taxon>
        <taxon>Sordariomycetes</taxon>
        <taxon>Hypocreomycetidae</taxon>
        <taxon>Hypocreales</taxon>
        <taxon>Nectriaceae</taxon>
        <taxon>Fusarium</taxon>
        <taxon>Fusarium oxysporum species complex</taxon>
    </lineage>
</organism>
<reference evidence="2" key="2">
    <citation type="submission" date="2012-06" db="EMBL/GenBank/DDBJ databases">
        <title>Annotation of the Genome Sequence of Fusarium oxysporum Fo47.</title>
        <authorList>
            <consortium name="The Broad Institute Genomics Platform"/>
            <person name="Ma L.-J."/>
            <person name="Corby-Kistler H."/>
            <person name="Broz K."/>
            <person name="Gale L.R."/>
            <person name="Jonkers W."/>
            <person name="O'Donnell K."/>
            <person name="Ploetz R."/>
            <person name="Steinberg C."/>
            <person name="Schwartz D.C."/>
            <person name="VanEtten H."/>
            <person name="Zhou S."/>
            <person name="Young S.K."/>
            <person name="Zeng Q."/>
            <person name="Gargeya S."/>
            <person name="Fitzgerald M."/>
            <person name="Abouelleil A."/>
            <person name="Alvarado L."/>
            <person name="Chapman S.B."/>
            <person name="Gainer-Dewar J."/>
            <person name="Goldberg J."/>
            <person name="Griggs A."/>
            <person name="Gujja S."/>
            <person name="Hansen M."/>
            <person name="Howarth C."/>
            <person name="Imamovic A."/>
            <person name="Ireland A."/>
            <person name="Larimer J."/>
            <person name="McCowan C."/>
            <person name="Murphy C."/>
            <person name="Pearson M."/>
            <person name="Poon T.W."/>
            <person name="Priest M."/>
            <person name="Roberts A."/>
            <person name="Saif S."/>
            <person name="Shea T."/>
            <person name="Sykes S."/>
            <person name="Wortman J."/>
            <person name="Nusbaum C."/>
            <person name="Birren B."/>
        </authorList>
    </citation>
    <scope>NUCLEOTIDE SEQUENCE</scope>
    <source>
        <strain evidence="2">Fo47</strain>
    </source>
</reference>
<protein>
    <submittedName>
        <fullName evidence="2">Uncharacterized protein</fullName>
    </submittedName>
</protein>
<name>W9KY17_FUSOX</name>
<feature type="region of interest" description="Disordered" evidence="1">
    <location>
        <begin position="206"/>
        <end position="247"/>
    </location>
</feature>
<dbReference type="Proteomes" id="UP000030766">
    <property type="component" value="Unassembled WGS sequence"/>
</dbReference>
<dbReference type="EMBL" id="JH717896">
    <property type="protein sequence ID" value="EWZ49326.1"/>
    <property type="molecule type" value="Genomic_DNA"/>
</dbReference>
<dbReference type="AlphaFoldDB" id="W9KY17"/>
<dbReference type="HOGENOM" id="CLU_050400_0_0_1"/>
<gene>
    <name evidence="2" type="ORF">FOZG_00273</name>
</gene>
<reference evidence="2" key="1">
    <citation type="submission" date="2011-06" db="EMBL/GenBank/DDBJ databases">
        <title>The Genome Sequence of Fusarium oxysporum Fo47.</title>
        <authorList>
            <consortium name="The Broad Institute Genome Sequencing Platform"/>
            <person name="Ma L.-J."/>
            <person name="Gale L.R."/>
            <person name="Schwartz D.C."/>
            <person name="Zhou S."/>
            <person name="Corby-Kistler H."/>
            <person name="Young S.K."/>
            <person name="Zeng Q."/>
            <person name="Gargeya S."/>
            <person name="Fitzgerald M."/>
            <person name="Haas B."/>
            <person name="Abouelleil A."/>
            <person name="Alvarado L."/>
            <person name="Arachchi H.M."/>
            <person name="Berlin A."/>
            <person name="Brown A."/>
            <person name="Chapman S.B."/>
            <person name="Chen Z."/>
            <person name="Dunbar C."/>
            <person name="Freedman E."/>
            <person name="Gearin G."/>
            <person name="Gellesch M."/>
            <person name="Goldberg J."/>
            <person name="Griggs A."/>
            <person name="Gujja S."/>
            <person name="Heiman D."/>
            <person name="Howarth C."/>
            <person name="Larson L."/>
            <person name="Lui A."/>
            <person name="MacDonald P.J.P."/>
            <person name="Mehta T."/>
            <person name="Montmayeur A."/>
            <person name="Murphy C."/>
            <person name="Neiman D."/>
            <person name="Pearson M."/>
            <person name="Priest M."/>
            <person name="Roberts A."/>
            <person name="Saif S."/>
            <person name="Shea T."/>
            <person name="Shenoy N."/>
            <person name="Sisk P."/>
            <person name="Stolte C."/>
            <person name="Sykes S."/>
            <person name="Wortman J."/>
            <person name="Nusbaum C."/>
            <person name="Birren B."/>
        </authorList>
    </citation>
    <scope>NUCLEOTIDE SEQUENCE [LARGE SCALE GENOMIC DNA]</scope>
    <source>
        <strain evidence="2">Fo47</strain>
    </source>
</reference>
<evidence type="ECO:0000313" key="2">
    <source>
        <dbReference type="EMBL" id="EWZ49326.1"/>
    </source>
</evidence>
<sequence length="442" mass="47649">MAPGRRSRDTSGRFAASDDAFSYHTGKVKVKIGQSARNALGAAENVLRLAELVKKLFDNEITTEPSQEAKSILTTMGDIKGLTASVTAMKAEQVPLPSNHLGSALRVIHRSGGSTRNVVHWFNGSLSGGPSDAFNNIYCPIPNTGVMKFLDTDITPDLRQKAETILKTMGGIQGLTMSVAAIVAEQAPEPASDQFGSAVRVIHDSGGSGSARGTSELFNDSPTPTDIINFPSARKRRATETTEPDSDEDLLAQFDEPADQPQNALTVARPWPAMPYIIADSTAIGNGRRAIYSLIAADELMVFLSEDTAQIFGHLLLILRNKVSQSLPLSAATRMAGISKSLVPVFDMPLHLPNPDSTALASYISSIADMRVFNNLADARTLTRETANFMKSQDWQPSAGLAVQYNRIITPGEGFFPMQVIADKLTHLGQSWKPLITKQGRN</sequence>
<feature type="compositionally biased region" description="Polar residues" evidence="1">
    <location>
        <begin position="211"/>
        <end position="226"/>
    </location>
</feature>